<organism evidence="2 3">
    <name type="scientific">Asaccharospora irregularis DSM 2635</name>
    <dbReference type="NCBI Taxonomy" id="1121321"/>
    <lineage>
        <taxon>Bacteria</taxon>
        <taxon>Bacillati</taxon>
        <taxon>Bacillota</taxon>
        <taxon>Clostridia</taxon>
        <taxon>Peptostreptococcales</taxon>
        <taxon>Peptostreptococcaceae</taxon>
        <taxon>Asaccharospora</taxon>
    </lineage>
</organism>
<sequence length="149" mass="16897">MNNTWKLAISYMKKQKGKTISLLSCIVLAVMLTFSMIVIRDSGYDSQVKEAKDVHSDYHVEFSGIDNEKVQYFINEKNISKLNMSKQLCEIVDKKSGVRLDLNSFDKDFISSFGYKIEGREPIKDGEIVIEKEAASQMGVNVKKSLTTI</sequence>
<reference evidence="3" key="1">
    <citation type="submission" date="2016-11" db="EMBL/GenBank/DDBJ databases">
        <authorList>
            <person name="Varghese N."/>
            <person name="Submissions S."/>
        </authorList>
    </citation>
    <scope>NUCLEOTIDE SEQUENCE [LARGE SCALE GENOMIC DNA]</scope>
    <source>
        <strain evidence="3">DSM 2635</strain>
    </source>
</reference>
<keyword evidence="1" id="KW-1133">Transmembrane helix</keyword>
<protein>
    <submittedName>
        <fullName evidence="2">Putative ABC transport system permease protein</fullName>
    </submittedName>
</protein>
<dbReference type="AlphaFoldDB" id="A0A1M5R457"/>
<dbReference type="STRING" id="1121321.SAMN04488530_1272"/>
<evidence type="ECO:0000256" key="1">
    <source>
        <dbReference type="SAM" id="Phobius"/>
    </source>
</evidence>
<keyword evidence="3" id="KW-1185">Reference proteome</keyword>
<dbReference type="RefSeq" id="WP_073126838.1">
    <property type="nucleotide sequence ID" value="NZ_BAABCH010000089.1"/>
</dbReference>
<name>A0A1M5R457_9FIRM</name>
<proteinExistence type="predicted"/>
<evidence type="ECO:0000313" key="3">
    <source>
        <dbReference type="Proteomes" id="UP000243255"/>
    </source>
</evidence>
<dbReference type="Proteomes" id="UP000243255">
    <property type="component" value="Unassembled WGS sequence"/>
</dbReference>
<gene>
    <name evidence="2" type="ORF">SAMN04488530_1272</name>
</gene>
<dbReference type="EMBL" id="FQWX01000027">
    <property type="protein sequence ID" value="SHH21174.1"/>
    <property type="molecule type" value="Genomic_DNA"/>
</dbReference>
<evidence type="ECO:0000313" key="2">
    <source>
        <dbReference type="EMBL" id="SHH21174.1"/>
    </source>
</evidence>
<feature type="transmembrane region" description="Helical" evidence="1">
    <location>
        <begin position="20"/>
        <end position="39"/>
    </location>
</feature>
<accession>A0A1M5R457</accession>
<keyword evidence="1" id="KW-0472">Membrane</keyword>
<keyword evidence="1" id="KW-0812">Transmembrane</keyword>